<dbReference type="CDD" id="cd00400">
    <property type="entry name" value="Voltage_gated_ClC"/>
    <property type="match status" value="1"/>
</dbReference>
<dbReference type="AlphaFoldDB" id="A0A5M5C3P4"/>
<dbReference type="GO" id="GO:0005254">
    <property type="term" value="F:chloride channel activity"/>
    <property type="evidence" value="ECO:0007669"/>
    <property type="project" value="UniProtKB-KW"/>
</dbReference>
<evidence type="ECO:0000256" key="4">
    <source>
        <dbReference type="ARBA" id="ARBA00022989"/>
    </source>
</evidence>
<evidence type="ECO:0000256" key="2">
    <source>
        <dbReference type="ARBA" id="ARBA00022448"/>
    </source>
</evidence>
<feature type="transmembrane region" description="Helical" evidence="11">
    <location>
        <begin position="37"/>
        <end position="62"/>
    </location>
</feature>
<dbReference type="Pfam" id="PF00571">
    <property type="entry name" value="CBS"/>
    <property type="match status" value="2"/>
</dbReference>
<keyword evidence="9" id="KW-0407">Ion channel</keyword>
<dbReference type="FunFam" id="3.10.580.10:FF:000036">
    <property type="entry name" value="Chloride channel protein"/>
    <property type="match status" value="1"/>
</dbReference>
<comment type="caution">
    <text evidence="13">The sequence shown here is derived from an EMBL/GenBank/DDBJ whole genome shotgun (WGS) entry which is preliminary data.</text>
</comment>
<evidence type="ECO:0000256" key="1">
    <source>
        <dbReference type="ARBA" id="ARBA00004141"/>
    </source>
</evidence>
<feature type="non-terminal residue" evidence="13">
    <location>
        <position position="1"/>
    </location>
</feature>
<reference evidence="13 14" key="1">
    <citation type="journal article" date="2019" name="Nat. Med.">
        <title>A library of human gut bacterial isolates paired with longitudinal multiomics data enables mechanistic microbiome research.</title>
        <authorList>
            <person name="Poyet M."/>
            <person name="Groussin M."/>
            <person name="Gibbons S.M."/>
            <person name="Avila-Pacheco J."/>
            <person name="Jiang X."/>
            <person name="Kearney S.M."/>
            <person name="Perrotta A.R."/>
            <person name="Berdy B."/>
            <person name="Zhao S."/>
            <person name="Lieberman T.D."/>
            <person name="Swanson P.K."/>
            <person name="Smith M."/>
            <person name="Roesemann S."/>
            <person name="Alexander J.E."/>
            <person name="Rich S.A."/>
            <person name="Livny J."/>
            <person name="Vlamakis H."/>
            <person name="Clish C."/>
            <person name="Bullock K."/>
            <person name="Deik A."/>
            <person name="Scott J."/>
            <person name="Pierce K.A."/>
            <person name="Xavier R.J."/>
            <person name="Alm E.J."/>
        </authorList>
    </citation>
    <scope>NUCLEOTIDE SEQUENCE [LARGE SCALE GENOMIC DNA]</scope>
    <source>
        <strain evidence="13 14">BIOML-A163</strain>
    </source>
</reference>
<evidence type="ECO:0000256" key="3">
    <source>
        <dbReference type="ARBA" id="ARBA00022692"/>
    </source>
</evidence>
<dbReference type="InterPro" id="IPR000644">
    <property type="entry name" value="CBS_dom"/>
</dbReference>
<dbReference type="Gene3D" id="3.10.580.10">
    <property type="entry name" value="CBS-domain"/>
    <property type="match status" value="1"/>
</dbReference>
<evidence type="ECO:0000313" key="14">
    <source>
        <dbReference type="Proteomes" id="UP000323717"/>
    </source>
</evidence>
<keyword evidence="5" id="KW-0406">Ion transport</keyword>
<evidence type="ECO:0000256" key="10">
    <source>
        <dbReference type="PROSITE-ProRule" id="PRU00703"/>
    </source>
</evidence>
<feature type="domain" description="CBS" evidence="12">
    <location>
        <begin position="189"/>
        <end position="248"/>
    </location>
</feature>
<dbReference type="SUPFAM" id="SSF81340">
    <property type="entry name" value="Clc chloride channel"/>
    <property type="match status" value="1"/>
</dbReference>
<dbReference type="Gene3D" id="1.10.3080.10">
    <property type="entry name" value="Clc chloride channel"/>
    <property type="match status" value="1"/>
</dbReference>
<sequence length="249" mass="27848">GCGGIFAPSLYLGCIAGFVFSHFSNDFAFSAYLPEKNFALMGMAGVMSGVMHAPLTGVFLIAELTGGYDLFLPLMIVSVSSYLTIIAFEPHSIYSMRLAKKGQLLTHHKDKAVLTLMKMENVVEKDFVVVHPEMDLGELVKAIAASHRNVFPVTDKKTGELLGIVLLDDIRNIMFRQELYHRFTVNKLMTSAPAKIFDTDGMEQVMQTFDDTKAWNLPVVDEEGRYQGFVSKSKIFNSYRQVLVHFSED</sequence>
<dbReference type="Proteomes" id="UP000323717">
    <property type="component" value="Unassembled WGS sequence"/>
</dbReference>
<protein>
    <submittedName>
        <fullName evidence="13">CBS domain-containing protein</fullName>
    </submittedName>
</protein>
<keyword evidence="2" id="KW-0813">Transport</keyword>
<dbReference type="CDD" id="cd02205">
    <property type="entry name" value="CBS_pair_SF"/>
    <property type="match status" value="1"/>
</dbReference>
<evidence type="ECO:0000256" key="7">
    <source>
        <dbReference type="ARBA" id="ARBA00023173"/>
    </source>
</evidence>
<dbReference type="InterPro" id="IPR050368">
    <property type="entry name" value="ClC-type_chloride_channel"/>
</dbReference>
<evidence type="ECO:0000256" key="8">
    <source>
        <dbReference type="ARBA" id="ARBA00023214"/>
    </source>
</evidence>
<feature type="transmembrane region" description="Helical" evidence="11">
    <location>
        <begin position="68"/>
        <end position="88"/>
    </location>
</feature>
<evidence type="ECO:0000256" key="5">
    <source>
        <dbReference type="ARBA" id="ARBA00023065"/>
    </source>
</evidence>
<feature type="transmembrane region" description="Helical" evidence="11">
    <location>
        <begin position="6"/>
        <end position="25"/>
    </location>
</feature>
<dbReference type="PANTHER" id="PTHR43427:SF6">
    <property type="entry name" value="CHLORIDE CHANNEL PROTEIN CLC-E"/>
    <property type="match status" value="1"/>
</dbReference>
<evidence type="ECO:0000259" key="12">
    <source>
        <dbReference type="PROSITE" id="PS51371"/>
    </source>
</evidence>
<dbReference type="Pfam" id="PF00654">
    <property type="entry name" value="Voltage_CLC"/>
    <property type="match status" value="1"/>
</dbReference>
<keyword evidence="7" id="KW-0869">Chloride channel</keyword>
<dbReference type="PROSITE" id="PS51371">
    <property type="entry name" value="CBS"/>
    <property type="match status" value="2"/>
</dbReference>
<dbReference type="PRINTS" id="PR00762">
    <property type="entry name" value="CLCHANNEL"/>
</dbReference>
<evidence type="ECO:0000256" key="9">
    <source>
        <dbReference type="ARBA" id="ARBA00023303"/>
    </source>
</evidence>
<dbReference type="GO" id="GO:0034707">
    <property type="term" value="C:chloride channel complex"/>
    <property type="evidence" value="ECO:0007669"/>
    <property type="project" value="UniProtKB-KW"/>
</dbReference>
<evidence type="ECO:0000256" key="11">
    <source>
        <dbReference type="SAM" id="Phobius"/>
    </source>
</evidence>
<dbReference type="InterPro" id="IPR001807">
    <property type="entry name" value="ClC"/>
</dbReference>
<keyword evidence="10" id="KW-0129">CBS domain</keyword>
<organism evidence="13 14">
    <name type="scientific">Bacteroides ovatus</name>
    <dbReference type="NCBI Taxonomy" id="28116"/>
    <lineage>
        <taxon>Bacteria</taxon>
        <taxon>Pseudomonadati</taxon>
        <taxon>Bacteroidota</taxon>
        <taxon>Bacteroidia</taxon>
        <taxon>Bacteroidales</taxon>
        <taxon>Bacteroidaceae</taxon>
        <taxon>Bacteroides</taxon>
    </lineage>
</organism>
<feature type="domain" description="CBS" evidence="12">
    <location>
        <begin position="123"/>
        <end position="183"/>
    </location>
</feature>
<evidence type="ECO:0000256" key="6">
    <source>
        <dbReference type="ARBA" id="ARBA00023136"/>
    </source>
</evidence>
<evidence type="ECO:0000313" key="13">
    <source>
        <dbReference type="EMBL" id="KAA3951601.1"/>
    </source>
</evidence>
<keyword evidence="6 11" id="KW-0472">Membrane</keyword>
<accession>A0A5M5C3P4</accession>
<dbReference type="InterPro" id="IPR014743">
    <property type="entry name" value="Cl-channel_core"/>
</dbReference>
<dbReference type="InterPro" id="IPR046342">
    <property type="entry name" value="CBS_dom_sf"/>
</dbReference>
<dbReference type="SUPFAM" id="SSF54631">
    <property type="entry name" value="CBS-domain pair"/>
    <property type="match status" value="1"/>
</dbReference>
<dbReference type="SMART" id="SM00116">
    <property type="entry name" value="CBS"/>
    <property type="match status" value="2"/>
</dbReference>
<dbReference type="PANTHER" id="PTHR43427">
    <property type="entry name" value="CHLORIDE CHANNEL PROTEIN CLC-E"/>
    <property type="match status" value="1"/>
</dbReference>
<comment type="subcellular location">
    <subcellularLocation>
        <location evidence="1">Membrane</location>
        <topology evidence="1">Multi-pass membrane protein</topology>
    </subcellularLocation>
</comment>
<keyword evidence="4 11" id="KW-1133">Transmembrane helix</keyword>
<keyword evidence="8" id="KW-0868">Chloride</keyword>
<name>A0A5M5C3P4_BACOV</name>
<keyword evidence="3 11" id="KW-0812">Transmembrane</keyword>
<proteinExistence type="predicted"/>
<gene>
    <name evidence="13" type="ORF">F3D71_12145</name>
</gene>
<dbReference type="EMBL" id="VWLE01000151">
    <property type="protein sequence ID" value="KAA3951601.1"/>
    <property type="molecule type" value="Genomic_DNA"/>
</dbReference>